<evidence type="ECO:0000259" key="5">
    <source>
        <dbReference type="Pfam" id="PF00149"/>
    </source>
</evidence>
<dbReference type="InterPro" id="IPR004843">
    <property type="entry name" value="Calcineurin-like_PHP"/>
</dbReference>
<dbReference type="RefSeq" id="WP_179541320.1">
    <property type="nucleotide sequence ID" value="NZ_BAAALL010000002.1"/>
</dbReference>
<evidence type="ECO:0000313" key="7">
    <source>
        <dbReference type="Proteomes" id="UP000535437"/>
    </source>
</evidence>
<name>A0A7Z0K8Q1_9MICC</name>
<sequence length="296" mass="32056">MSLRAAEYPHPHHTLVHLSDTHFVTPGELLSGTGHPRDRLKEILTSLVAAEIRPAALIITGDLADRGEASAYRELRSVLTPAAEQMGTEIAWVMGNHDHRETVRRELLDAPASDAPYDTTVMIGGLRLIILDSTVPGKHHGELSEEQLVWLAEVLREPAPEGSILAMHHPPLPCVQDLAVTVELREQQLLAEVVRGTDLRAILAGHLHYSTTATFAGIPVSVAGATSCTQDLFTPRRGTRARDAAQGLNLVHVYDHTIMHTVVPMAGGVTVGRDVDAAGTARLLAEDEVYIPSRAR</sequence>
<organism evidence="6 7">
    <name type="scientific">Nesterenkonia xinjiangensis</name>
    <dbReference type="NCBI Taxonomy" id="225327"/>
    <lineage>
        <taxon>Bacteria</taxon>
        <taxon>Bacillati</taxon>
        <taxon>Actinomycetota</taxon>
        <taxon>Actinomycetes</taxon>
        <taxon>Micrococcales</taxon>
        <taxon>Micrococcaceae</taxon>
        <taxon>Nesterenkonia</taxon>
    </lineage>
</organism>
<keyword evidence="7" id="KW-1185">Reference proteome</keyword>
<feature type="domain" description="Calcineurin-like phosphoesterase" evidence="5">
    <location>
        <begin position="14"/>
        <end position="209"/>
    </location>
</feature>
<gene>
    <name evidence="6" type="ORF">HNR09_001310</name>
</gene>
<evidence type="ECO:0000256" key="3">
    <source>
        <dbReference type="ARBA" id="ARBA00023004"/>
    </source>
</evidence>
<comment type="caution">
    <text evidence="6">The sequence shown here is derived from an EMBL/GenBank/DDBJ whole genome shotgun (WGS) entry which is preliminary data.</text>
</comment>
<dbReference type="InterPro" id="IPR029052">
    <property type="entry name" value="Metallo-depent_PP-like"/>
</dbReference>
<evidence type="ECO:0000256" key="1">
    <source>
        <dbReference type="ARBA" id="ARBA00022723"/>
    </source>
</evidence>
<dbReference type="Gene3D" id="3.60.21.10">
    <property type="match status" value="1"/>
</dbReference>
<dbReference type="GO" id="GO:0046872">
    <property type="term" value="F:metal ion binding"/>
    <property type="evidence" value="ECO:0007669"/>
    <property type="project" value="UniProtKB-KW"/>
</dbReference>
<evidence type="ECO:0000256" key="4">
    <source>
        <dbReference type="ARBA" id="ARBA00025742"/>
    </source>
</evidence>
<accession>A0A7Z0K8Q1</accession>
<dbReference type="SUPFAM" id="SSF56300">
    <property type="entry name" value="Metallo-dependent phosphatases"/>
    <property type="match status" value="1"/>
</dbReference>
<comment type="similarity">
    <text evidence="4">Belongs to the cyclic nucleotide phosphodiesterase class-III family.</text>
</comment>
<keyword evidence="2" id="KW-0378">Hydrolase</keyword>
<dbReference type="PANTHER" id="PTHR42988">
    <property type="entry name" value="PHOSPHOHYDROLASE"/>
    <property type="match status" value="1"/>
</dbReference>
<dbReference type="GO" id="GO:0016787">
    <property type="term" value="F:hydrolase activity"/>
    <property type="evidence" value="ECO:0007669"/>
    <property type="project" value="UniProtKB-KW"/>
</dbReference>
<proteinExistence type="inferred from homology"/>
<protein>
    <submittedName>
        <fullName evidence="6">3',5'-cyclic AMP phosphodiesterase CpdA</fullName>
    </submittedName>
</protein>
<evidence type="ECO:0000256" key="2">
    <source>
        <dbReference type="ARBA" id="ARBA00022801"/>
    </source>
</evidence>
<dbReference type="InterPro" id="IPR050884">
    <property type="entry name" value="CNP_phosphodiesterase-III"/>
</dbReference>
<evidence type="ECO:0000313" key="6">
    <source>
        <dbReference type="EMBL" id="NYJ77899.1"/>
    </source>
</evidence>
<dbReference type="Proteomes" id="UP000535437">
    <property type="component" value="Unassembled WGS sequence"/>
</dbReference>
<keyword evidence="3" id="KW-0408">Iron</keyword>
<dbReference type="PANTHER" id="PTHR42988:SF2">
    <property type="entry name" value="CYCLIC NUCLEOTIDE PHOSPHODIESTERASE CBUA0032-RELATED"/>
    <property type="match status" value="1"/>
</dbReference>
<dbReference type="EMBL" id="JACCFY010000001">
    <property type="protein sequence ID" value="NYJ77899.1"/>
    <property type="molecule type" value="Genomic_DNA"/>
</dbReference>
<dbReference type="Pfam" id="PF00149">
    <property type="entry name" value="Metallophos"/>
    <property type="match status" value="1"/>
</dbReference>
<reference evidence="6 7" key="1">
    <citation type="submission" date="2020-07" db="EMBL/GenBank/DDBJ databases">
        <title>Sequencing the genomes of 1000 actinobacteria strains.</title>
        <authorList>
            <person name="Klenk H.-P."/>
        </authorList>
    </citation>
    <scope>NUCLEOTIDE SEQUENCE [LARGE SCALE GENOMIC DNA]</scope>
    <source>
        <strain evidence="6 7">DSM 15475</strain>
    </source>
</reference>
<dbReference type="AlphaFoldDB" id="A0A7Z0K8Q1"/>
<keyword evidence="1" id="KW-0479">Metal-binding</keyword>